<dbReference type="Pfam" id="PF00001">
    <property type="entry name" value="7tm_1"/>
    <property type="match status" value="2"/>
</dbReference>
<evidence type="ECO:0000256" key="4">
    <source>
        <dbReference type="ARBA" id="ARBA00022989"/>
    </source>
</evidence>
<dbReference type="OrthoDB" id="10044919at2759"/>
<evidence type="ECO:0000259" key="12">
    <source>
        <dbReference type="PROSITE" id="PS50262"/>
    </source>
</evidence>
<dbReference type="PROSITE" id="PS00237">
    <property type="entry name" value="G_PROTEIN_RECEP_F1_1"/>
    <property type="match status" value="1"/>
</dbReference>
<feature type="transmembrane region" description="Helical" evidence="11">
    <location>
        <begin position="154"/>
        <end position="177"/>
    </location>
</feature>
<dbReference type="PROSITE" id="PS50262">
    <property type="entry name" value="G_PROTEIN_RECEP_F1_2"/>
    <property type="match status" value="1"/>
</dbReference>
<evidence type="ECO:0000256" key="5">
    <source>
        <dbReference type="ARBA" id="ARBA00023040"/>
    </source>
</evidence>
<evidence type="ECO:0000313" key="13">
    <source>
        <dbReference type="EnsemblMetazoa" id="CLYHEMP022296.1"/>
    </source>
</evidence>
<sequence length="249" mass="28750">SDCCTGYVALPLACWMIQNGYQVNETTCIIEDIYSLTAIWMVSVSSCSIVFIAYDRFLLITKFANYHNILTNRKVTLIISSYWIIIFFLAFGTNYNVYLYVWYNFAAITLPIIFLFCSYFYIWKAVKQSRRRVETNTVSDRRQTQRQIKLAHKVFIIIIGYLIALLPSLTFVILIQINNSNPGFLSLDFITNTFLVVAYIGLSNSCVNPLVYVWGDPEFRRACRQLLRRRSAKVENRPTDIDSTGVANP</sequence>
<organism evidence="13 14">
    <name type="scientific">Clytia hemisphaerica</name>
    <dbReference type="NCBI Taxonomy" id="252671"/>
    <lineage>
        <taxon>Eukaryota</taxon>
        <taxon>Metazoa</taxon>
        <taxon>Cnidaria</taxon>
        <taxon>Hydrozoa</taxon>
        <taxon>Hydroidolina</taxon>
        <taxon>Leptothecata</taxon>
        <taxon>Obeliida</taxon>
        <taxon>Clytiidae</taxon>
        <taxon>Clytia</taxon>
    </lineage>
</organism>
<feature type="domain" description="G-protein coupled receptors family 1 profile" evidence="12">
    <location>
        <begin position="44"/>
        <end position="212"/>
    </location>
</feature>
<name>A0A7M5XI68_9CNID</name>
<evidence type="ECO:0000256" key="11">
    <source>
        <dbReference type="SAM" id="Phobius"/>
    </source>
</evidence>
<dbReference type="PANTHER" id="PTHR24246:SF27">
    <property type="entry name" value="ADENOSINE RECEPTOR, ISOFORM A"/>
    <property type="match status" value="1"/>
</dbReference>
<proteinExistence type="inferred from homology"/>
<dbReference type="Gene3D" id="1.20.1070.10">
    <property type="entry name" value="Rhodopsin 7-helix transmembrane proteins"/>
    <property type="match status" value="1"/>
</dbReference>
<dbReference type="PANTHER" id="PTHR24246">
    <property type="entry name" value="OLFACTORY RECEPTOR AND ADENOSINE RECEPTOR"/>
    <property type="match status" value="1"/>
</dbReference>
<feature type="transmembrane region" description="Helical" evidence="11">
    <location>
        <begin position="75"/>
        <end position="95"/>
    </location>
</feature>
<dbReference type="CDD" id="cd00637">
    <property type="entry name" value="7tm_classA_rhodopsin-like"/>
    <property type="match status" value="1"/>
</dbReference>
<evidence type="ECO:0000313" key="14">
    <source>
        <dbReference type="Proteomes" id="UP000594262"/>
    </source>
</evidence>
<evidence type="ECO:0000256" key="9">
    <source>
        <dbReference type="ARBA" id="ARBA00023224"/>
    </source>
</evidence>
<evidence type="ECO:0000256" key="8">
    <source>
        <dbReference type="ARBA" id="ARBA00023180"/>
    </source>
</evidence>
<evidence type="ECO:0000256" key="2">
    <source>
        <dbReference type="ARBA" id="ARBA00022475"/>
    </source>
</evidence>
<comment type="subcellular location">
    <subcellularLocation>
        <location evidence="1">Cell membrane</location>
        <topology evidence="1">Multi-pass membrane protein</topology>
    </subcellularLocation>
</comment>
<dbReference type="Proteomes" id="UP000594262">
    <property type="component" value="Unplaced"/>
</dbReference>
<evidence type="ECO:0000256" key="7">
    <source>
        <dbReference type="ARBA" id="ARBA00023170"/>
    </source>
</evidence>
<reference evidence="13" key="1">
    <citation type="submission" date="2021-01" db="UniProtKB">
        <authorList>
            <consortium name="EnsemblMetazoa"/>
        </authorList>
    </citation>
    <scope>IDENTIFICATION</scope>
</reference>
<dbReference type="GO" id="GO:0005886">
    <property type="term" value="C:plasma membrane"/>
    <property type="evidence" value="ECO:0007669"/>
    <property type="project" value="UniProtKB-SubCell"/>
</dbReference>
<keyword evidence="6 11" id="KW-0472">Membrane</keyword>
<dbReference type="AlphaFoldDB" id="A0A7M5XI68"/>
<keyword evidence="4 11" id="KW-1133">Transmembrane helix</keyword>
<keyword evidence="9 10" id="KW-0807">Transducer</keyword>
<feature type="transmembrane region" description="Helical" evidence="11">
    <location>
        <begin position="101"/>
        <end position="122"/>
    </location>
</feature>
<feature type="transmembrane region" description="Helical" evidence="11">
    <location>
        <begin position="189"/>
        <end position="214"/>
    </location>
</feature>
<evidence type="ECO:0000256" key="10">
    <source>
        <dbReference type="RuleBase" id="RU000688"/>
    </source>
</evidence>
<evidence type="ECO:0000256" key="3">
    <source>
        <dbReference type="ARBA" id="ARBA00022692"/>
    </source>
</evidence>
<keyword evidence="7 10" id="KW-0675">Receptor</keyword>
<keyword evidence="14" id="KW-1185">Reference proteome</keyword>
<keyword evidence="5 10" id="KW-0297">G-protein coupled receptor</keyword>
<comment type="similarity">
    <text evidence="10">Belongs to the G-protein coupled receptor 1 family.</text>
</comment>
<keyword evidence="3 10" id="KW-0812">Transmembrane</keyword>
<dbReference type="GO" id="GO:0004930">
    <property type="term" value="F:G protein-coupled receptor activity"/>
    <property type="evidence" value="ECO:0007669"/>
    <property type="project" value="UniProtKB-KW"/>
</dbReference>
<dbReference type="InterPro" id="IPR017452">
    <property type="entry name" value="GPCR_Rhodpsn_7TM"/>
</dbReference>
<evidence type="ECO:0000256" key="6">
    <source>
        <dbReference type="ARBA" id="ARBA00023136"/>
    </source>
</evidence>
<dbReference type="PRINTS" id="PR00237">
    <property type="entry name" value="GPCRRHODOPSN"/>
</dbReference>
<feature type="transmembrane region" description="Helical" evidence="11">
    <location>
        <begin position="33"/>
        <end position="54"/>
    </location>
</feature>
<keyword evidence="8" id="KW-0325">Glycoprotein</keyword>
<dbReference type="InterPro" id="IPR000276">
    <property type="entry name" value="GPCR_Rhodpsn"/>
</dbReference>
<dbReference type="EnsemblMetazoa" id="CLYHEMT022296.1">
    <property type="protein sequence ID" value="CLYHEMP022296.1"/>
    <property type="gene ID" value="CLYHEMG022296"/>
</dbReference>
<protein>
    <recommendedName>
        <fullName evidence="12">G-protein coupled receptors family 1 profile domain-containing protein</fullName>
    </recommendedName>
</protein>
<evidence type="ECO:0000256" key="1">
    <source>
        <dbReference type="ARBA" id="ARBA00004651"/>
    </source>
</evidence>
<accession>A0A7M5XI68</accession>
<keyword evidence="2" id="KW-1003">Cell membrane</keyword>
<dbReference type="SUPFAM" id="SSF81321">
    <property type="entry name" value="Family A G protein-coupled receptor-like"/>
    <property type="match status" value="1"/>
</dbReference>